<keyword evidence="3" id="KW-0677">Repeat</keyword>
<comment type="similarity">
    <text evidence="2">Belongs to the CCM1 family.</text>
</comment>
<evidence type="ECO:0000256" key="2">
    <source>
        <dbReference type="ARBA" id="ARBA00006192"/>
    </source>
</evidence>
<dbReference type="InterPro" id="IPR011990">
    <property type="entry name" value="TPR-like_helical_dom_sf"/>
</dbReference>
<dbReference type="EMBL" id="KV454406">
    <property type="protein sequence ID" value="ODQ68268.1"/>
    <property type="molecule type" value="Genomic_DNA"/>
</dbReference>
<sequence>MVFKTFNNITRQAGLAKAAFAPKATSQQPAFFASTNNIIRQNSQLAVRSSTNQPFCFSEKTANHGGYAGPTTSSSFASLTQVSSSDFDDETKRDIVLNNKRIGKSRLNTNSASRRLYNYQGSLLTISEQRLSRSLSSNATSSISSDLPSLEEIYTVDDSIPSSSDTRILESGDEKSRTITSGPLFSTILEAPVTPPSSPTLGPINPTPEEVRANLCTFGLDEALQTLAVSQKVIKNTSHPDADIPELSLTVDTSENHPREFILPNINEDLVSSPLSLVLPPVEKTEVIIPQTTQTQTKPHTPLYSPDHSQVQIQPQTQVVQEASKALLPLSTTAHFSSALLPVQKQKVLDEHIFAISDCISKHEFIPAIKHYAQLKSEDLIPPMETFNNILYALNETKQPGADMEPILADILTVYSDMLEKNVTADVQTYSILISALLSGGNAQIPLIHSSPAFAGVLVRHQGKILSASRAALEQVVTPNNYVLLALEIFNSSNLDKPQTYSMDIYTQLLSTCIEHQLYDKIPFVFSQIDLSMMHNLQPKQYLTLIKSCGYINCSDLAVKIFGLYKGVVSTLKFESDQPTYEFDIYSALTLAYFRSKDTASALKFLLKIMDEKSQTSEAQYLGQVFNSVIKGFAELGDIENGWKWVQRMETDSHSVDPAEPESVCLLLSSSLQSADNSQYSSMIFDYAASRKDICHTKEFAIARCDYISLCILTNKVDELYKIVKESFLHQAMWDETTIFSLCDYYFSRNEVQFGLDIFKCQSKNLVESPFYNETIQEGITGYLFASVLESLKINGCVSFNSIMSIANSVVFNGRVFGDGELGGLEVLRYIWQSRQAQVPEYIEFINSNKVALLDILRLHLIWISSASASNSLGNLSIAAPLFDELKLNFNYVLGDVISSKIRIEPSFADQIEEAIRSLNDGAIAERFHTYYLSQTKRMPSPKPDPLLNVAPSEEALINMYKNRPSPPDMILLLQGQPPRQTIDATRPFAWDVQVTNEIVSLVHVDNVTAANQLLNEAIQHHRIVGPDAFLAMMDLAGNKKYKTILVSAYEHALQMIPPPRVSAQSYDMWNALHRCAVANSAELDPSMCEFAYRNLIQMGSAPDATGYGQLIISGLLRATQSSSGVESHNEANDAVDLFMEAKSRNVTPNTFLYNVLLSKLAKARRVKEALMVFEEMSSTKTKKTSVTYGTMISCCCRVGDGDRAMALFNEMELSPNYTPKVAPYNTLLQYFVQAKRDRAASMNIYERLRANKQIEPSPHTYKLIIDMFSLIEPVDLESADRVILSIKEDGNLVATQHYAALILARGVSLRRLDLAQDFYRRLISSKTIRPDKIIFQALLECYVVNGQVKATASVLVDMERYNIEMNAYMGNILIRGWAVTNVAKSQALFDLIHKAKISEPSTFEALVRAYIYHGRFDDARQTLEIMRKADYPGPVVAKVENFINATEIFGESETELLVDSIFRVSS</sequence>
<evidence type="ECO:0000256" key="1">
    <source>
        <dbReference type="ARBA" id="ARBA00004173"/>
    </source>
</evidence>
<gene>
    <name evidence="7" type="ORF">NADFUDRAFT_81286</name>
</gene>
<evidence type="ECO:0000256" key="4">
    <source>
        <dbReference type="ARBA" id="ARBA00044493"/>
    </source>
</evidence>
<dbReference type="InterPro" id="IPR002885">
    <property type="entry name" value="PPR_rpt"/>
</dbReference>
<evidence type="ECO:0000256" key="3">
    <source>
        <dbReference type="ARBA" id="ARBA00022737"/>
    </source>
</evidence>
<dbReference type="STRING" id="857566.A0A1E3PSL4"/>
<comment type="function">
    <text evidence="4">Regulates mitochondrial small subunit maturation by controlling 15S rRNA 5'-end processing. Localizes to the 5' precursor of the 15S rRNA in a position that is subsequently occupied by mS47 in the mature yeast mtSSU. Uses structure and sequence-specific RNA recognition, binding to a single-stranded region of the precursor and specifically recognizing bases -6 to -1. The exchange of Ccm1 for mS47 is coupled to the irreversible removal of precursor rRNA that is accompanied by conformational changes of the mitoribosomal proteins uS5m and mS26. These conformational changes signal completion of 5'-end rRNA processing through protection of the mature 5'-end of the 15S rRNA and stabilization of mS47. The removal of the 5' precursor together with the dissociation of Ccm1 may be catalyzed by the 5'-3' exoribonuclease Pet127. Involved in the specific removal of group I introns in mitochondrial encoded transcripts.</text>
</comment>
<comment type="subcellular location">
    <subcellularLocation>
        <location evidence="1">Mitochondrion</location>
    </subcellularLocation>
</comment>
<feature type="repeat" description="PPR" evidence="6">
    <location>
        <begin position="1400"/>
        <end position="1434"/>
    </location>
</feature>
<dbReference type="PROSITE" id="PS51375">
    <property type="entry name" value="PPR"/>
    <property type="match status" value="3"/>
</dbReference>
<dbReference type="OrthoDB" id="411857at2759"/>
<proteinExistence type="inferred from homology"/>
<organism evidence="7 8">
    <name type="scientific">Nadsonia fulvescens var. elongata DSM 6958</name>
    <dbReference type="NCBI Taxonomy" id="857566"/>
    <lineage>
        <taxon>Eukaryota</taxon>
        <taxon>Fungi</taxon>
        <taxon>Dikarya</taxon>
        <taxon>Ascomycota</taxon>
        <taxon>Saccharomycotina</taxon>
        <taxon>Dipodascomycetes</taxon>
        <taxon>Dipodascales</taxon>
        <taxon>Dipodascales incertae sedis</taxon>
        <taxon>Nadsonia</taxon>
    </lineage>
</organism>
<dbReference type="Pfam" id="PF13812">
    <property type="entry name" value="PPR_3"/>
    <property type="match status" value="1"/>
</dbReference>
<feature type="repeat" description="PPR" evidence="6">
    <location>
        <begin position="1185"/>
        <end position="1215"/>
    </location>
</feature>
<evidence type="ECO:0000313" key="8">
    <source>
        <dbReference type="Proteomes" id="UP000095009"/>
    </source>
</evidence>
<feature type="repeat" description="PPR" evidence="6">
    <location>
        <begin position="1150"/>
        <end position="1184"/>
    </location>
</feature>
<dbReference type="Pfam" id="PF01535">
    <property type="entry name" value="PPR"/>
    <property type="match status" value="2"/>
</dbReference>
<dbReference type="NCBIfam" id="TIGR00756">
    <property type="entry name" value="PPR"/>
    <property type="match status" value="3"/>
</dbReference>
<evidence type="ECO:0000256" key="6">
    <source>
        <dbReference type="PROSITE-ProRule" id="PRU00708"/>
    </source>
</evidence>
<name>A0A1E3PSL4_9ASCO</name>
<dbReference type="Pfam" id="PF13041">
    <property type="entry name" value="PPR_2"/>
    <property type="match status" value="1"/>
</dbReference>
<dbReference type="PANTHER" id="PTHR47447:SF17">
    <property type="entry name" value="OS12G0638900 PROTEIN"/>
    <property type="match status" value="1"/>
</dbReference>
<dbReference type="Gene3D" id="1.25.40.10">
    <property type="entry name" value="Tetratricopeptide repeat domain"/>
    <property type="match status" value="4"/>
</dbReference>
<reference evidence="7 8" key="1">
    <citation type="journal article" date="2016" name="Proc. Natl. Acad. Sci. U.S.A.">
        <title>Comparative genomics of biotechnologically important yeasts.</title>
        <authorList>
            <person name="Riley R."/>
            <person name="Haridas S."/>
            <person name="Wolfe K.H."/>
            <person name="Lopes M.R."/>
            <person name="Hittinger C.T."/>
            <person name="Goeker M."/>
            <person name="Salamov A.A."/>
            <person name="Wisecaver J.H."/>
            <person name="Long T.M."/>
            <person name="Calvey C.H."/>
            <person name="Aerts A.L."/>
            <person name="Barry K.W."/>
            <person name="Choi C."/>
            <person name="Clum A."/>
            <person name="Coughlan A.Y."/>
            <person name="Deshpande S."/>
            <person name="Douglass A.P."/>
            <person name="Hanson S.J."/>
            <person name="Klenk H.-P."/>
            <person name="LaButti K.M."/>
            <person name="Lapidus A."/>
            <person name="Lindquist E.A."/>
            <person name="Lipzen A.M."/>
            <person name="Meier-Kolthoff J.P."/>
            <person name="Ohm R.A."/>
            <person name="Otillar R.P."/>
            <person name="Pangilinan J.L."/>
            <person name="Peng Y."/>
            <person name="Rokas A."/>
            <person name="Rosa C.A."/>
            <person name="Scheuner C."/>
            <person name="Sibirny A.A."/>
            <person name="Slot J.C."/>
            <person name="Stielow J.B."/>
            <person name="Sun H."/>
            <person name="Kurtzman C.P."/>
            <person name="Blackwell M."/>
            <person name="Grigoriev I.V."/>
            <person name="Jeffries T.W."/>
        </authorList>
    </citation>
    <scope>NUCLEOTIDE SEQUENCE [LARGE SCALE GENOMIC DNA]</scope>
    <source>
        <strain evidence="7 8">DSM 6958</strain>
    </source>
</reference>
<keyword evidence="8" id="KW-1185">Reference proteome</keyword>
<dbReference type="Proteomes" id="UP000095009">
    <property type="component" value="Unassembled WGS sequence"/>
</dbReference>
<evidence type="ECO:0008006" key="9">
    <source>
        <dbReference type="Google" id="ProtNLM"/>
    </source>
</evidence>
<evidence type="ECO:0000256" key="5">
    <source>
        <dbReference type="ARBA" id="ARBA00044511"/>
    </source>
</evidence>
<evidence type="ECO:0000313" key="7">
    <source>
        <dbReference type="EMBL" id="ODQ68268.1"/>
    </source>
</evidence>
<comment type="subunit">
    <text evidence="5">Binds to mitochondrial small subunit 15S rRNA.</text>
</comment>
<dbReference type="Pfam" id="PF08579">
    <property type="entry name" value="RPM2"/>
    <property type="match status" value="1"/>
</dbReference>
<protein>
    <recommendedName>
        <fullName evidence="9">Pentacotripeptide-repeat region of PRORP domain-containing protein</fullName>
    </recommendedName>
</protein>
<accession>A0A1E3PSL4</accession>
<dbReference type="GO" id="GO:0005739">
    <property type="term" value="C:mitochondrion"/>
    <property type="evidence" value="ECO:0007669"/>
    <property type="project" value="UniProtKB-SubCell"/>
</dbReference>
<dbReference type="PANTHER" id="PTHR47447">
    <property type="entry name" value="OS03G0856100 PROTEIN"/>
    <property type="match status" value="1"/>
</dbReference>
<dbReference type="InterPro" id="IPR013888">
    <property type="entry name" value="RNase_P_Rpm2_mt"/>
</dbReference>